<organism evidence="1">
    <name type="scientific">marine sediment metagenome</name>
    <dbReference type="NCBI Taxonomy" id="412755"/>
    <lineage>
        <taxon>unclassified sequences</taxon>
        <taxon>metagenomes</taxon>
        <taxon>ecological metagenomes</taxon>
    </lineage>
</organism>
<comment type="caution">
    <text evidence="1">The sequence shown here is derived from an EMBL/GenBank/DDBJ whole genome shotgun (WGS) entry which is preliminary data.</text>
</comment>
<proteinExistence type="predicted"/>
<dbReference type="EMBL" id="BARU01009273">
    <property type="protein sequence ID" value="GAH34833.1"/>
    <property type="molecule type" value="Genomic_DNA"/>
</dbReference>
<protein>
    <submittedName>
        <fullName evidence="1">Uncharacterized protein</fullName>
    </submittedName>
</protein>
<dbReference type="AlphaFoldDB" id="X1GP93"/>
<evidence type="ECO:0000313" key="1">
    <source>
        <dbReference type="EMBL" id="GAH34833.1"/>
    </source>
</evidence>
<accession>X1GP93</accession>
<feature type="non-terminal residue" evidence="1">
    <location>
        <position position="118"/>
    </location>
</feature>
<sequence length="118" mass="13770">MTWKNEKARHSLASRGIITKDIRHNMHSRGVRKPKYTIKNIKTFRGHDGQGYNATLYRDGKRIAVLIEFASGGPLDIEWLDRDEKRVEVKNYAYDDEINTYMGTPEEAILNEHIFDMT</sequence>
<name>X1GP93_9ZZZZ</name>
<gene>
    <name evidence="1" type="ORF">S03H2_17924</name>
</gene>
<reference evidence="1" key="1">
    <citation type="journal article" date="2014" name="Front. Microbiol.">
        <title>High frequency of phylogenetically diverse reductive dehalogenase-homologous genes in deep subseafloor sedimentary metagenomes.</title>
        <authorList>
            <person name="Kawai M."/>
            <person name="Futagami T."/>
            <person name="Toyoda A."/>
            <person name="Takaki Y."/>
            <person name="Nishi S."/>
            <person name="Hori S."/>
            <person name="Arai W."/>
            <person name="Tsubouchi T."/>
            <person name="Morono Y."/>
            <person name="Uchiyama I."/>
            <person name="Ito T."/>
            <person name="Fujiyama A."/>
            <person name="Inagaki F."/>
            <person name="Takami H."/>
        </authorList>
    </citation>
    <scope>NUCLEOTIDE SEQUENCE</scope>
    <source>
        <strain evidence="1">Expedition CK06-06</strain>
    </source>
</reference>